<dbReference type="STRING" id="157687.HMPREF3180_00028"/>
<sequence>MKLRKIEKYKLKILLTYKLCQNSMKKESILKSQKINIQNITDEITGIEFYKNVKLYERERDYISFDIDR</sequence>
<dbReference type="RefSeq" id="WP_060917140.1">
    <property type="nucleotide sequence ID" value="NZ_KQ959999.1"/>
</dbReference>
<dbReference type="PATRIC" id="fig|157687.3.peg.27"/>
<evidence type="ECO:0000313" key="1">
    <source>
        <dbReference type="EMBL" id="KXB70234.1"/>
    </source>
</evidence>
<proteinExistence type="predicted"/>
<organism evidence="1 2">
    <name type="scientific">Leptotrichia wadei</name>
    <dbReference type="NCBI Taxonomy" id="157687"/>
    <lineage>
        <taxon>Bacteria</taxon>
        <taxon>Fusobacteriati</taxon>
        <taxon>Fusobacteriota</taxon>
        <taxon>Fusobacteriia</taxon>
        <taxon>Fusobacteriales</taxon>
        <taxon>Leptotrichiaceae</taxon>
        <taxon>Leptotrichia</taxon>
    </lineage>
</organism>
<dbReference type="EMBL" id="LSDD01000004">
    <property type="protein sequence ID" value="KXB70234.1"/>
    <property type="molecule type" value="Genomic_DNA"/>
</dbReference>
<dbReference type="AlphaFoldDB" id="A0A134ARA9"/>
<comment type="caution">
    <text evidence="1">The sequence shown here is derived from an EMBL/GenBank/DDBJ whole genome shotgun (WGS) entry which is preliminary data.</text>
</comment>
<gene>
    <name evidence="1" type="ORF">HMPREF3180_00028</name>
</gene>
<evidence type="ECO:0000313" key="2">
    <source>
        <dbReference type="Proteomes" id="UP000070483"/>
    </source>
</evidence>
<reference evidence="2" key="1">
    <citation type="submission" date="2016-01" db="EMBL/GenBank/DDBJ databases">
        <authorList>
            <person name="Mitreva M."/>
            <person name="Pepin K.H."/>
            <person name="Mihindukulasuriya K.A."/>
            <person name="Fulton R."/>
            <person name="Fronick C."/>
            <person name="O'Laughlin M."/>
            <person name="Miner T."/>
            <person name="Herter B."/>
            <person name="Rosa B.A."/>
            <person name="Cordes M."/>
            <person name="Tomlinson C."/>
            <person name="Wollam A."/>
            <person name="Palsikar V.B."/>
            <person name="Mardis E.R."/>
            <person name="Wilson R.K."/>
        </authorList>
    </citation>
    <scope>NUCLEOTIDE SEQUENCE [LARGE SCALE GENOMIC DNA]</scope>
    <source>
        <strain evidence="2">KA00185</strain>
    </source>
</reference>
<accession>A0A134ARA9</accession>
<dbReference type="Proteomes" id="UP000070483">
    <property type="component" value="Unassembled WGS sequence"/>
</dbReference>
<name>A0A134ARA9_9FUSO</name>
<protein>
    <submittedName>
        <fullName evidence="1">Uncharacterized protein</fullName>
    </submittedName>
</protein>
<keyword evidence="2" id="KW-1185">Reference proteome</keyword>